<evidence type="ECO:0000256" key="1">
    <source>
        <dbReference type="SAM" id="MobiDB-lite"/>
    </source>
</evidence>
<evidence type="ECO:0000313" key="3">
    <source>
        <dbReference type="Proteomes" id="UP001159427"/>
    </source>
</evidence>
<feature type="compositionally biased region" description="Acidic residues" evidence="1">
    <location>
        <begin position="1"/>
        <end position="17"/>
    </location>
</feature>
<comment type="caution">
    <text evidence="2">The sequence shown here is derived from an EMBL/GenBank/DDBJ whole genome shotgun (WGS) entry which is preliminary data.</text>
</comment>
<dbReference type="EMBL" id="CALNXI010002041">
    <property type="protein sequence ID" value="CAH3182013.1"/>
    <property type="molecule type" value="Genomic_DNA"/>
</dbReference>
<name>A0ABN8RX13_9CNID</name>
<feature type="non-terminal residue" evidence="2">
    <location>
        <position position="1"/>
    </location>
</feature>
<feature type="compositionally biased region" description="Basic and acidic residues" evidence="1">
    <location>
        <begin position="18"/>
        <end position="32"/>
    </location>
</feature>
<protein>
    <submittedName>
        <fullName evidence="2">Uncharacterized protein</fullName>
    </submittedName>
</protein>
<keyword evidence="3" id="KW-1185">Reference proteome</keyword>
<accession>A0ABN8RX13</accession>
<evidence type="ECO:0000313" key="2">
    <source>
        <dbReference type="EMBL" id="CAH3182013.1"/>
    </source>
</evidence>
<sequence>EADDNDDEEENQDEGDVKEDKEQEETQKETEKQYQELVRNLHCQYQDAPAHAAIKARLHMDFTMLLLFAVTLGRGRELRTLCLLMEMPEGRVQTLARRRQCSSHLRQSPALAS</sequence>
<proteinExistence type="predicted"/>
<dbReference type="Proteomes" id="UP001159427">
    <property type="component" value="Unassembled WGS sequence"/>
</dbReference>
<gene>
    <name evidence="2" type="ORF">PEVE_00013982</name>
</gene>
<reference evidence="2 3" key="1">
    <citation type="submission" date="2022-05" db="EMBL/GenBank/DDBJ databases">
        <authorList>
            <consortium name="Genoscope - CEA"/>
            <person name="William W."/>
        </authorList>
    </citation>
    <scope>NUCLEOTIDE SEQUENCE [LARGE SCALE GENOMIC DNA]</scope>
</reference>
<organism evidence="2 3">
    <name type="scientific">Porites evermanni</name>
    <dbReference type="NCBI Taxonomy" id="104178"/>
    <lineage>
        <taxon>Eukaryota</taxon>
        <taxon>Metazoa</taxon>
        <taxon>Cnidaria</taxon>
        <taxon>Anthozoa</taxon>
        <taxon>Hexacorallia</taxon>
        <taxon>Scleractinia</taxon>
        <taxon>Fungiina</taxon>
        <taxon>Poritidae</taxon>
        <taxon>Porites</taxon>
    </lineage>
</organism>
<feature type="region of interest" description="Disordered" evidence="1">
    <location>
        <begin position="1"/>
        <end position="32"/>
    </location>
</feature>